<organism evidence="3 4">
    <name type="scientific">Candidatus Gottesmanbacteria bacterium GW2011_GWA1_43_11</name>
    <dbReference type="NCBI Taxonomy" id="1618436"/>
    <lineage>
        <taxon>Bacteria</taxon>
        <taxon>Candidatus Gottesmaniibacteriota</taxon>
    </lineage>
</organism>
<dbReference type="InterPro" id="IPR011991">
    <property type="entry name" value="ArsR-like_HTH"/>
</dbReference>
<dbReference type="EMBL" id="LCFB01000006">
    <property type="protein sequence ID" value="KKS85546.1"/>
    <property type="molecule type" value="Genomic_DNA"/>
</dbReference>
<dbReference type="SUPFAM" id="SSF55874">
    <property type="entry name" value="ATPase domain of HSP90 chaperone/DNA topoisomerase II/histidine kinase"/>
    <property type="match status" value="1"/>
</dbReference>
<sequence>MLKPTEIILKLASEKDSITTAEITQKLGNISRQAASRHLRNLVKQGLLVKRGRTIGSHYILAKKAALLPSDQVKTRLLRQNLEEHKTFTTLRDQAPFIRELKDNVNSILFYAFSEMLNNAIEHSQSKWVNVEINRDTTNLRFIISDFGIGVFRNVMRTRHLKSELEAIQDLLKGKTTTAPHSHSGEGIFFTSKVADIFTLDSFGYRLRVDNLINDVFIEKPKSINRGTRVEFTIALNSNRHLNDVFSRFVVDPTEPGFNKTEIKVRLFVVGNVYISRSQARRILSGLEKYESVIFDFDKVTTVGQAFADEIFRVFKNSHSKIYLEAINMTEPVKFMVERAQEISRTTV</sequence>
<accession>A0A0G1ER62</accession>
<dbReference type="CDD" id="cd00090">
    <property type="entry name" value="HTH_ARSR"/>
    <property type="match status" value="1"/>
</dbReference>
<dbReference type="InterPro" id="IPR003594">
    <property type="entry name" value="HATPase_dom"/>
</dbReference>
<dbReference type="SUPFAM" id="SSF46785">
    <property type="entry name" value="Winged helix' DNA-binding domain"/>
    <property type="match status" value="1"/>
</dbReference>
<dbReference type="InterPro" id="IPR036890">
    <property type="entry name" value="HATPase_C_sf"/>
</dbReference>
<evidence type="ECO:0000313" key="3">
    <source>
        <dbReference type="EMBL" id="KKS85546.1"/>
    </source>
</evidence>
<keyword evidence="3" id="KW-0808">Transferase</keyword>
<name>A0A0G1ER62_9BACT</name>
<proteinExistence type="predicted"/>
<evidence type="ECO:0000259" key="1">
    <source>
        <dbReference type="Pfam" id="PF02518"/>
    </source>
</evidence>
<dbReference type="Pfam" id="PF14213">
    <property type="entry name" value="DUF4325"/>
    <property type="match status" value="1"/>
</dbReference>
<dbReference type="Gene3D" id="3.30.565.10">
    <property type="entry name" value="Histidine kinase-like ATPase, C-terminal domain"/>
    <property type="match status" value="1"/>
</dbReference>
<keyword evidence="3" id="KW-0418">Kinase</keyword>
<dbReference type="Pfam" id="PF02518">
    <property type="entry name" value="HATPase_c"/>
    <property type="match status" value="1"/>
</dbReference>
<protein>
    <submittedName>
        <fullName evidence="3">Putative histidine kinase</fullName>
    </submittedName>
</protein>
<dbReference type="Proteomes" id="UP000034543">
    <property type="component" value="Unassembled WGS sequence"/>
</dbReference>
<feature type="domain" description="DUF4325" evidence="2">
    <location>
        <begin position="279"/>
        <end position="334"/>
    </location>
</feature>
<dbReference type="GO" id="GO:0016301">
    <property type="term" value="F:kinase activity"/>
    <property type="evidence" value="ECO:0007669"/>
    <property type="project" value="UniProtKB-KW"/>
</dbReference>
<dbReference type="InterPro" id="IPR025474">
    <property type="entry name" value="DUF4325"/>
</dbReference>
<dbReference type="InterPro" id="IPR036390">
    <property type="entry name" value="WH_DNA-bd_sf"/>
</dbReference>
<dbReference type="PATRIC" id="fig|1618436.3.peg.296"/>
<comment type="caution">
    <text evidence="3">The sequence shown here is derived from an EMBL/GenBank/DDBJ whole genome shotgun (WGS) entry which is preliminary data.</text>
</comment>
<dbReference type="InterPro" id="IPR036388">
    <property type="entry name" value="WH-like_DNA-bd_sf"/>
</dbReference>
<gene>
    <name evidence="3" type="ORF">UV59_C0006G0002</name>
</gene>
<evidence type="ECO:0000313" key="4">
    <source>
        <dbReference type="Proteomes" id="UP000034543"/>
    </source>
</evidence>
<dbReference type="STRING" id="1618436.UV59_C0006G0002"/>
<dbReference type="AlphaFoldDB" id="A0A0G1ER62"/>
<reference evidence="3 4" key="1">
    <citation type="journal article" date="2015" name="Nature">
        <title>rRNA introns, odd ribosomes, and small enigmatic genomes across a large radiation of phyla.</title>
        <authorList>
            <person name="Brown C.T."/>
            <person name="Hug L.A."/>
            <person name="Thomas B.C."/>
            <person name="Sharon I."/>
            <person name="Castelle C.J."/>
            <person name="Singh A."/>
            <person name="Wilkins M.J."/>
            <person name="Williams K.H."/>
            <person name="Banfield J.F."/>
        </authorList>
    </citation>
    <scope>NUCLEOTIDE SEQUENCE [LARGE SCALE GENOMIC DNA]</scope>
</reference>
<dbReference type="Gene3D" id="1.10.10.10">
    <property type="entry name" value="Winged helix-like DNA-binding domain superfamily/Winged helix DNA-binding domain"/>
    <property type="match status" value="1"/>
</dbReference>
<feature type="domain" description="Histidine kinase/HSP90-like ATPase" evidence="1">
    <location>
        <begin position="108"/>
        <end position="236"/>
    </location>
</feature>
<evidence type="ECO:0000259" key="2">
    <source>
        <dbReference type="Pfam" id="PF14213"/>
    </source>
</evidence>